<organism evidence="1 2">
    <name type="scientific">Leptosia nina</name>
    <dbReference type="NCBI Taxonomy" id="320188"/>
    <lineage>
        <taxon>Eukaryota</taxon>
        <taxon>Metazoa</taxon>
        <taxon>Ecdysozoa</taxon>
        <taxon>Arthropoda</taxon>
        <taxon>Hexapoda</taxon>
        <taxon>Insecta</taxon>
        <taxon>Pterygota</taxon>
        <taxon>Neoptera</taxon>
        <taxon>Endopterygota</taxon>
        <taxon>Lepidoptera</taxon>
        <taxon>Glossata</taxon>
        <taxon>Ditrysia</taxon>
        <taxon>Papilionoidea</taxon>
        <taxon>Pieridae</taxon>
        <taxon>Pierinae</taxon>
        <taxon>Leptosia</taxon>
    </lineage>
</organism>
<sequence length="101" mass="11279">MLIFEPFLFEISIYTALPIHPPAPPGTSYIFIGCTLTFSAPVHIAVLRIKGNLIYAIDDDSDCFFANDWFECLRVTLVVPQIRCENKAPCFSLLSVVARAL</sequence>
<reference evidence="1 2" key="1">
    <citation type="submission" date="2023-11" db="EMBL/GenBank/DDBJ databases">
        <authorList>
            <person name="Okamura Y."/>
        </authorList>
    </citation>
    <scope>NUCLEOTIDE SEQUENCE [LARGE SCALE GENOMIC DNA]</scope>
</reference>
<protein>
    <submittedName>
        <fullName evidence="1">Uncharacterized protein</fullName>
    </submittedName>
</protein>
<keyword evidence="2" id="KW-1185">Reference proteome</keyword>
<proteinExistence type="predicted"/>
<evidence type="ECO:0000313" key="2">
    <source>
        <dbReference type="Proteomes" id="UP001497472"/>
    </source>
</evidence>
<name>A0AAV1JWF8_9NEOP</name>
<comment type="caution">
    <text evidence="1">The sequence shown here is derived from an EMBL/GenBank/DDBJ whole genome shotgun (WGS) entry which is preliminary data.</text>
</comment>
<evidence type="ECO:0000313" key="1">
    <source>
        <dbReference type="EMBL" id="CAK1552444.1"/>
    </source>
</evidence>
<gene>
    <name evidence="1" type="ORF">LNINA_LOCUS11488</name>
</gene>
<dbReference type="AlphaFoldDB" id="A0AAV1JWF8"/>
<accession>A0AAV1JWF8</accession>
<dbReference type="Proteomes" id="UP001497472">
    <property type="component" value="Unassembled WGS sequence"/>
</dbReference>
<dbReference type="EMBL" id="CAVLEF010000144">
    <property type="protein sequence ID" value="CAK1552444.1"/>
    <property type="molecule type" value="Genomic_DNA"/>
</dbReference>